<keyword evidence="1" id="KW-0732">Signal</keyword>
<feature type="chain" id="PRO_5031337689" evidence="1">
    <location>
        <begin position="18"/>
        <end position="119"/>
    </location>
</feature>
<protein>
    <submittedName>
        <fullName evidence="2">Uncharacterized protein</fullName>
    </submittedName>
</protein>
<evidence type="ECO:0000313" key="3">
    <source>
        <dbReference type="Proteomes" id="UP000594454"/>
    </source>
</evidence>
<reference evidence="2 3" key="1">
    <citation type="submission" date="2020-11" db="EMBL/GenBank/DDBJ databases">
        <authorList>
            <person name="Wallbank WR R."/>
            <person name="Pardo Diaz C."/>
            <person name="Kozak K."/>
            <person name="Martin S."/>
            <person name="Jiggins C."/>
            <person name="Moest M."/>
            <person name="Warren A I."/>
            <person name="Generalovic N T."/>
            <person name="Byers J.R.P. K."/>
            <person name="Montejo-Kovacevich G."/>
            <person name="Yen C E."/>
        </authorList>
    </citation>
    <scope>NUCLEOTIDE SEQUENCE [LARGE SCALE GENOMIC DNA]</scope>
</reference>
<keyword evidence="3" id="KW-1185">Reference proteome</keyword>
<dbReference type="AlphaFoldDB" id="A0A7R8V0E2"/>
<name>A0A7R8V0E2_HERIL</name>
<feature type="signal peptide" evidence="1">
    <location>
        <begin position="1"/>
        <end position="17"/>
    </location>
</feature>
<sequence length="119" mass="13675">MRAADFLPVIFYFCVRACTTLDDCLYSNDKLLYQLIFPQEITPNTFSERSAAMLQFAHILSGVHFLNLLPTQCNIHFFDHTTELDVSMHILAEGYQVHPSSITSEQMSMLHPKLEVNHI</sequence>
<dbReference type="Proteomes" id="UP000594454">
    <property type="component" value="Chromosome 5"/>
</dbReference>
<evidence type="ECO:0000313" key="2">
    <source>
        <dbReference type="EMBL" id="CAD7090506.1"/>
    </source>
</evidence>
<gene>
    <name evidence="2" type="ORF">HERILL_LOCUS12984</name>
</gene>
<accession>A0A7R8V0E2</accession>
<evidence type="ECO:0000256" key="1">
    <source>
        <dbReference type="SAM" id="SignalP"/>
    </source>
</evidence>
<proteinExistence type="predicted"/>
<dbReference type="EMBL" id="LR899013">
    <property type="protein sequence ID" value="CAD7090506.1"/>
    <property type="molecule type" value="Genomic_DNA"/>
</dbReference>
<organism evidence="2 3">
    <name type="scientific">Hermetia illucens</name>
    <name type="common">Black soldier fly</name>
    <dbReference type="NCBI Taxonomy" id="343691"/>
    <lineage>
        <taxon>Eukaryota</taxon>
        <taxon>Metazoa</taxon>
        <taxon>Ecdysozoa</taxon>
        <taxon>Arthropoda</taxon>
        <taxon>Hexapoda</taxon>
        <taxon>Insecta</taxon>
        <taxon>Pterygota</taxon>
        <taxon>Neoptera</taxon>
        <taxon>Endopterygota</taxon>
        <taxon>Diptera</taxon>
        <taxon>Brachycera</taxon>
        <taxon>Stratiomyomorpha</taxon>
        <taxon>Stratiomyidae</taxon>
        <taxon>Hermetiinae</taxon>
        <taxon>Hermetia</taxon>
    </lineage>
</organism>
<dbReference type="InParanoid" id="A0A7R8V0E2"/>